<dbReference type="AlphaFoldDB" id="A0AAV7PXL3"/>
<protein>
    <submittedName>
        <fullName evidence="2">Uncharacterized protein</fullName>
    </submittedName>
</protein>
<proteinExistence type="predicted"/>
<reference evidence="2" key="1">
    <citation type="journal article" date="2022" name="bioRxiv">
        <title>Sequencing and chromosome-scale assembly of the giantPleurodeles waltlgenome.</title>
        <authorList>
            <person name="Brown T."/>
            <person name="Elewa A."/>
            <person name="Iarovenko S."/>
            <person name="Subramanian E."/>
            <person name="Araus A.J."/>
            <person name="Petzold A."/>
            <person name="Susuki M."/>
            <person name="Suzuki K.-i.T."/>
            <person name="Hayashi T."/>
            <person name="Toyoda A."/>
            <person name="Oliveira C."/>
            <person name="Osipova E."/>
            <person name="Leigh N.D."/>
            <person name="Simon A."/>
            <person name="Yun M.H."/>
        </authorList>
    </citation>
    <scope>NUCLEOTIDE SEQUENCE</scope>
    <source>
        <strain evidence="2">20211129_DDA</strain>
        <tissue evidence="2">Liver</tissue>
    </source>
</reference>
<keyword evidence="3" id="KW-1185">Reference proteome</keyword>
<feature type="region of interest" description="Disordered" evidence="1">
    <location>
        <begin position="21"/>
        <end position="121"/>
    </location>
</feature>
<dbReference type="Proteomes" id="UP001066276">
    <property type="component" value="Chromosome 7"/>
</dbReference>
<dbReference type="EMBL" id="JANPWB010000011">
    <property type="protein sequence ID" value="KAJ1132765.1"/>
    <property type="molecule type" value="Genomic_DNA"/>
</dbReference>
<feature type="compositionally biased region" description="Low complexity" evidence="1">
    <location>
        <begin position="28"/>
        <end position="44"/>
    </location>
</feature>
<feature type="compositionally biased region" description="Basic and acidic residues" evidence="1">
    <location>
        <begin position="45"/>
        <end position="69"/>
    </location>
</feature>
<organism evidence="2 3">
    <name type="scientific">Pleurodeles waltl</name>
    <name type="common">Iberian ribbed newt</name>
    <dbReference type="NCBI Taxonomy" id="8319"/>
    <lineage>
        <taxon>Eukaryota</taxon>
        <taxon>Metazoa</taxon>
        <taxon>Chordata</taxon>
        <taxon>Craniata</taxon>
        <taxon>Vertebrata</taxon>
        <taxon>Euteleostomi</taxon>
        <taxon>Amphibia</taxon>
        <taxon>Batrachia</taxon>
        <taxon>Caudata</taxon>
        <taxon>Salamandroidea</taxon>
        <taxon>Salamandridae</taxon>
        <taxon>Pleurodelinae</taxon>
        <taxon>Pleurodeles</taxon>
    </lineage>
</organism>
<gene>
    <name evidence="2" type="ORF">NDU88_011068</name>
</gene>
<sequence>MGERRPQSFFKTWRAVCAVPPRRIKQNARAASPARGAPGPFRGVADNRDAAPPPHPRELDIGRGGDRQDANSAGPTAPYAATSGKGRDAGTAAPRCNPPLTRGGCGAPPPAALGPPGNMRTTKFRARRSMGVGGRPWSSVPVGLTLKCVRGGLTAMRSSTLCNAPLALHQMSPHPAEKVAVSNTDCGSRNRVASPPRCPNY</sequence>
<evidence type="ECO:0000256" key="1">
    <source>
        <dbReference type="SAM" id="MobiDB-lite"/>
    </source>
</evidence>
<feature type="region of interest" description="Disordered" evidence="1">
    <location>
        <begin position="179"/>
        <end position="201"/>
    </location>
</feature>
<accession>A0AAV7PXL3</accession>
<comment type="caution">
    <text evidence="2">The sequence shown here is derived from an EMBL/GenBank/DDBJ whole genome shotgun (WGS) entry which is preliminary data.</text>
</comment>
<evidence type="ECO:0000313" key="3">
    <source>
        <dbReference type="Proteomes" id="UP001066276"/>
    </source>
</evidence>
<evidence type="ECO:0000313" key="2">
    <source>
        <dbReference type="EMBL" id="KAJ1132765.1"/>
    </source>
</evidence>
<name>A0AAV7PXL3_PLEWA</name>